<name>A0A6L3VSY8_9ACTN</name>
<dbReference type="InterPro" id="IPR016040">
    <property type="entry name" value="NAD(P)-bd_dom"/>
</dbReference>
<gene>
    <name evidence="2" type="ORF">F9B16_27140</name>
</gene>
<dbReference type="InterPro" id="IPR051604">
    <property type="entry name" value="Ergot_Alk_Oxidoreductase"/>
</dbReference>
<protein>
    <submittedName>
        <fullName evidence="2">NAD(P)H-binding protein</fullName>
    </submittedName>
</protein>
<dbReference type="PANTHER" id="PTHR43162">
    <property type="match status" value="1"/>
</dbReference>
<dbReference type="AlphaFoldDB" id="A0A6L3VSY8"/>
<dbReference type="RefSeq" id="WP_151543034.1">
    <property type="nucleotide sequence ID" value="NZ_WBMR01000091.1"/>
</dbReference>
<dbReference type="EMBL" id="WBMR01000091">
    <property type="protein sequence ID" value="KAB2374783.1"/>
    <property type="molecule type" value="Genomic_DNA"/>
</dbReference>
<dbReference type="Pfam" id="PF13460">
    <property type="entry name" value="NAD_binding_10"/>
    <property type="match status" value="1"/>
</dbReference>
<dbReference type="InterPro" id="IPR036291">
    <property type="entry name" value="NAD(P)-bd_dom_sf"/>
</dbReference>
<organism evidence="2 3">
    <name type="scientific">Actinomadura montaniterrae</name>
    <dbReference type="NCBI Taxonomy" id="1803903"/>
    <lineage>
        <taxon>Bacteria</taxon>
        <taxon>Bacillati</taxon>
        <taxon>Actinomycetota</taxon>
        <taxon>Actinomycetes</taxon>
        <taxon>Streptosporangiales</taxon>
        <taxon>Thermomonosporaceae</taxon>
        <taxon>Actinomadura</taxon>
    </lineage>
</organism>
<reference evidence="2 3" key="1">
    <citation type="submission" date="2019-09" db="EMBL/GenBank/DDBJ databases">
        <title>Actinomadura physcomitrii sp. nov., a novel actinomycete isolated from moss [Physcomitrium sphaericum (Ludw) Fuernr].</title>
        <authorList>
            <person name="Liu C."/>
            <person name="Zhuang X."/>
        </authorList>
    </citation>
    <scope>NUCLEOTIDE SEQUENCE [LARGE SCALE GENOMIC DNA]</scope>
    <source>
        <strain evidence="2 3">CYP1-1B</strain>
    </source>
</reference>
<dbReference type="Gene3D" id="3.90.25.10">
    <property type="entry name" value="UDP-galactose 4-epimerase, domain 1"/>
    <property type="match status" value="1"/>
</dbReference>
<dbReference type="Gene3D" id="3.40.50.720">
    <property type="entry name" value="NAD(P)-binding Rossmann-like Domain"/>
    <property type="match status" value="1"/>
</dbReference>
<evidence type="ECO:0000313" key="2">
    <source>
        <dbReference type="EMBL" id="KAB2374783.1"/>
    </source>
</evidence>
<dbReference type="PANTHER" id="PTHR43162:SF1">
    <property type="entry name" value="PRESTALK A DIFFERENTIATION PROTEIN A"/>
    <property type="match status" value="1"/>
</dbReference>
<dbReference type="OrthoDB" id="116343at2"/>
<comment type="caution">
    <text evidence="2">The sequence shown here is derived from an EMBL/GenBank/DDBJ whole genome shotgun (WGS) entry which is preliminary data.</text>
</comment>
<sequence>MLLVTGATGNIGRDLVRELDAKGADVRILVRDPARAAGLPTRAERAVGDLDDPATLPAAFKGADRLFLLTPGIGTAQAANAAAAARDAGIRHIVLLSSTNVLGDPMPAMGRWHHEREEAVRASGVPVTILRPGGFMLNALEWLPTIREGGYVLDPVGPGRFAPIDTADIAAVAAAVLTEDGHEGEAYALTGDELLTVADQVAVLSRAIGRDLSVREVRTPEEAVRARFPAGAPPALAEALVEGFALMRADTAGFRTDTVQRLIGRAPRTFADWCARNAAAFQDDPGA</sequence>
<accession>A0A6L3VSY8</accession>
<evidence type="ECO:0000259" key="1">
    <source>
        <dbReference type="Pfam" id="PF13460"/>
    </source>
</evidence>
<feature type="domain" description="NAD(P)-binding" evidence="1">
    <location>
        <begin position="6"/>
        <end position="179"/>
    </location>
</feature>
<evidence type="ECO:0000313" key="3">
    <source>
        <dbReference type="Proteomes" id="UP000483004"/>
    </source>
</evidence>
<dbReference type="SUPFAM" id="SSF51735">
    <property type="entry name" value="NAD(P)-binding Rossmann-fold domains"/>
    <property type="match status" value="1"/>
</dbReference>
<proteinExistence type="predicted"/>
<dbReference type="Proteomes" id="UP000483004">
    <property type="component" value="Unassembled WGS sequence"/>
</dbReference>
<keyword evidence="3" id="KW-1185">Reference proteome</keyword>